<dbReference type="EMBL" id="JACBJI010000007">
    <property type="protein sequence ID" value="NYA72281.1"/>
    <property type="molecule type" value="Genomic_DNA"/>
</dbReference>
<keyword evidence="1" id="KW-0472">Membrane</keyword>
<feature type="transmembrane region" description="Helical" evidence="1">
    <location>
        <begin position="60"/>
        <end position="77"/>
    </location>
</feature>
<protein>
    <recommendedName>
        <fullName evidence="4">YhhN-like protein</fullName>
    </recommendedName>
</protein>
<organism evidence="2 3">
    <name type="scientific">Flavobacterium agri</name>
    <dbReference type="NCBI Taxonomy" id="2743471"/>
    <lineage>
        <taxon>Bacteria</taxon>
        <taxon>Pseudomonadati</taxon>
        <taxon>Bacteroidota</taxon>
        <taxon>Flavobacteriia</taxon>
        <taxon>Flavobacteriales</taxon>
        <taxon>Flavobacteriaceae</taxon>
        <taxon>Flavobacterium</taxon>
    </lineage>
</organism>
<dbReference type="Proteomes" id="UP000535020">
    <property type="component" value="Unassembled WGS sequence"/>
</dbReference>
<feature type="transmembrane region" description="Helical" evidence="1">
    <location>
        <begin position="200"/>
        <end position="220"/>
    </location>
</feature>
<keyword evidence="1" id="KW-1133">Transmembrane helix</keyword>
<sequence>MVFRHENIRITIIAALYFAVAIAEVMCELYAYKPLIYVFKPLMPAMLMVLYFNTSRKRSALFFIVMTLSLITNVLFIPDSQDLLFYGLVVFLAHRILLLYYIIRLLKINDYIPAIIATIPFLLVYFYLFMITNGIPENSFVVLIFQNILISFICGIAFSHYVMQDSRRNSWLLQCGILFGALHFIVFVEKFYLTGFSPTIFRPMAMGLNAFAFYTFYEFVMATEKSHRDDARSIA</sequence>
<evidence type="ECO:0000313" key="3">
    <source>
        <dbReference type="Proteomes" id="UP000535020"/>
    </source>
</evidence>
<evidence type="ECO:0000313" key="2">
    <source>
        <dbReference type="EMBL" id="NYA72281.1"/>
    </source>
</evidence>
<dbReference type="RefSeq" id="WP_176007086.1">
    <property type="nucleotide sequence ID" value="NZ_JABWMI010000018.1"/>
</dbReference>
<feature type="transmembrane region" description="Helical" evidence="1">
    <location>
        <begin position="171"/>
        <end position="188"/>
    </location>
</feature>
<evidence type="ECO:0000256" key="1">
    <source>
        <dbReference type="SAM" id="Phobius"/>
    </source>
</evidence>
<keyword evidence="1" id="KW-0812">Transmembrane</keyword>
<proteinExistence type="predicted"/>
<name>A0A7Y8Y4A9_9FLAO</name>
<gene>
    <name evidence="2" type="ORF">HZF10_15230</name>
</gene>
<dbReference type="AlphaFoldDB" id="A0A7Y8Y4A9"/>
<evidence type="ECO:0008006" key="4">
    <source>
        <dbReference type="Google" id="ProtNLM"/>
    </source>
</evidence>
<feature type="transmembrane region" description="Helical" evidence="1">
    <location>
        <begin position="140"/>
        <end position="159"/>
    </location>
</feature>
<accession>A0A7Y8Y4A9</accession>
<feature type="transmembrane region" description="Helical" evidence="1">
    <location>
        <begin position="110"/>
        <end position="128"/>
    </location>
</feature>
<comment type="caution">
    <text evidence="2">The sequence shown here is derived from an EMBL/GenBank/DDBJ whole genome shotgun (WGS) entry which is preliminary data.</text>
</comment>
<keyword evidence="3" id="KW-1185">Reference proteome</keyword>
<feature type="transmembrane region" description="Helical" evidence="1">
    <location>
        <begin position="37"/>
        <end position="53"/>
    </location>
</feature>
<reference evidence="2 3" key="1">
    <citation type="submission" date="2020-07" db="EMBL/GenBank/DDBJ databases">
        <authorList>
            <person name="Sun Q."/>
        </authorList>
    </citation>
    <scope>NUCLEOTIDE SEQUENCE [LARGE SCALE GENOMIC DNA]</scope>
    <source>
        <strain evidence="2 3">MAH-1</strain>
    </source>
</reference>
<feature type="transmembrane region" description="Helical" evidence="1">
    <location>
        <begin position="12"/>
        <end position="31"/>
    </location>
</feature>
<feature type="transmembrane region" description="Helical" evidence="1">
    <location>
        <begin position="83"/>
        <end position="103"/>
    </location>
</feature>